<keyword evidence="2" id="KW-1133">Transmembrane helix</keyword>
<evidence type="ECO:0000256" key="2">
    <source>
        <dbReference type="SAM" id="Phobius"/>
    </source>
</evidence>
<name>A0A101GZ99_9BACT</name>
<organism evidence="3 4">
    <name type="scientific">candidate division WS6 bacterium 36_33</name>
    <dbReference type="NCBI Taxonomy" id="1641388"/>
    <lineage>
        <taxon>Bacteria</taxon>
        <taxon>Candidatus Dojkabacteria</taxon>
    </lineage>
</organism>
<feature type="transmembrane region" description="Helical" evidence="2">
    <location>
        <begin position="85"/>
        <end position="107"/>
    </location>
</feature>
<keyword evidence="2" id="KW-0472">Membrane</keyword>
<keyword evidence="2 3" id="KW-0812">Transmembrane</keyword>
<protein>
    <submittedName>
        <fullName evidence="3">Transmembrane(S)protein</fullName>
    </submittedName>
</protein>
<accession>A0A101GZ99</accession>
<dbReference type="EMBL" id="LGGI01000034">
    <property type="protein sequence ID" value="KUK67168.1"/>
    <property type="molecule type" value="Genomic_DNA"/>
</dbReference>
<evidence type="ECO:0000313" key="3">
    <source>
        <dbReference type="EMBL" id="KUK67168.1"/>
    </source>
</evidence>
<evidence type="ECO:0000313" key="4">
    <source>
        <dbReference type="Proteomes" id="UP000053469"/>
    </source>
</evidence>
<evidence type="ECO:0000256" key="1">
    <source>
        <dbReference type="SAM" id="MobiDB-lite"/>
    </source>
</evidence>
<sequence length="242" mass="27217">MNKEIEEKAKTDSSPQGDSSQGGVISKVKTTLETVTDVEKKTKKQEDRKQSVAPSTIVEETGVNLIPTMTEVEIKTEEKKKRVNLGSLISLSLLFSVTILVTGFNIISRMQLDSQKRKLQEVEKRVMEYSYVTSGNTEILERIFLFKDIQEGRISTRIFIEELRSVANTSGNNVINTFAFPGGEGFEISGNASSLEDIAKFWYLMDNHEKFKDVQLRSFSGTGDKASYSFTGRLNLEEFAQE</sequence>
<feature type="compositionally biased region" description="Basic and acidic residues" evidence="1">
    <location>
        <begin position="1"/>
        <end position="11"/>
    </location>
</feature>
<feature type="compositionally biased region" description="Low complexity" evidence="1">
    <location>
        <begin position="12"/>
        <end position="28"/>
    </location>
</feature>
<dbReference type="AlphaFoldDB" id="A0A101GZ99"/>
<dbReference type="Proteomes" id="UP000053469">
    <property type="component" value="Unassembled WGS sequence"/>
</dbReference>
<comment type="caution">
    <text evidence="3">The sequence shown here is derived from an EMBL/GenBank/DDBJ whole genome shotgun (WGS) entry which is preliminary data.</text>
</comment>
<feature type="region of interest" description="Disordered" evidence="1">
    <location>
        <begin position="1"/>
        <end position="28"/>
    </location>
</feature>
<reference evidence="4" key="1">
    <citation type="journal article" date="2015" name="MBio">
        <title>Genome-Resolved Metagenomic Analysis Reveals Roles for Candidate Phyla and Other Microbial Community Members in Biogeochemical Transformations in Oil Reservoirs.</title>
        <authorList>
            <person name="Hu P."/>
            <person name="Tom L."/>
            <person name="Singh A."/>
            <person name="Thomas B.C."/>
            <person name="Baker B.J."/>
            <person name="Piceno Y.M."/>
            <person name="Andersen G.L."/>
            <person name="Banfield J.F."/>
        </authorList>
    </citation>
    <scope>NUCLEOTIDE SEQUENCE [LARGE SCALE GENOMIC DNA]</scope>
</reference>
<proteinExistence type="predicted"/>
<gene>
    <name evidence="3" type="ORF">XD87_0286</name>
</gene>